<evidence type="ECO:0000313" key="7">
    <source>
        <dbReference type="EMBL" id="WTP49552.1"/>
    </source>
</evidence>
<dbReference type="PROSITE" id="PS50937">
    <property type="entry name" value="HTH_MERR_2"/>
    <property type="match status" value="1"/>
</dbReference>
<keyword evidence="1" id="KW-0678">Repressor</keyword>
<dbReference type="Pfam" id="PF13411">
    <property type="entry name" value="MerR_1"/>
    <property type="match status" value="1"/>
</dbReference>
<dbReference type="InterPro" id="IPR000551">
    <property type="entry name" value="MerR-type_HTH_dom"/>
</dbReference>
<keyword evidence="2" id="KW-0805">Transcription regulation</keyword>
<name>A0ABZ1JH67_9ACTN</name>
<dbReference type="PANTHER" id="PTHR30204:SF69">
    <property type="entry name" value="MERR-FAMILY TRANSCRIPTIONAL REGULATOR"/>
    <property type="match status" value="1"/>
</dbReference>
<accession>A0ABZ1JH67</accession>
<organism evidence="7 8">
    <name type="scientific">Streptomyces tauricus</name>
    <dbReference type="NCBI Taxonomy" id="68274"/>
    <lineage>
        <taxon>Bacteria</taxon>
        <taxon>Bacillati</taxon>
        <taxon>Actinomycetota</taxon>
        <taxon>Actinomycetes</taxon>
        <taxon>Kitasatosporales</taxon>
        <taxon>Streptomycetaceae</taxon>
        <taxon>Streptomyces</taxon>
        <taxon>Streptomyces aurantiacus group</taxon>
    </lineage>
</organism>
<evidence type="ECO:0000256" key="3">
    <source>
        <dbReference type="ARBA" id="ARBA00023125"/>
    </source>
</evidence>
<keyword evidence="4" id="KW-0804">Transcription</keyword>
<evidence type="ECO:0000256" key="1">
    <source>
        <dbReference type="ARBA" id="ARBA00022491"/>
    </source>
</evidence>
<dbReference type="Gene3D" id="1.10.1660.10">
    <property type="match status" value="1"/>
</dbReference>
<evidence type="ECO:0000256" key="2">
    <source>
        <dbReference type="ARBA" id="ARBA00023015"/>
    </source>
</evidence>
<dbReference type="InterPro" id="IPR009061">
    <property type="entry name" value="DNA-bd_dom_put_sf"/>
</dbReference>
<proteinExistence type="predicted"/>
<dbReference type="InterPro" id="IPR047057">
    <property type="entry name" value="MerR_fam"/>
</dbReference>
<keyword evidence="5" id="KW-0175">Coiled coil</keyword>
<evidence type="ECO:0000256" key="5">
    <source>
        <dbReference type="SAM" id="Coils"/>
    </source>
</evidence>
<dbReference type="SMART" id="SM00422">
    <property type="entry name" value="HTH_MERR"/>
    <property type="match status" value="1"/>
</dbReference>
<dbReference type="SUPFAM" id="SSF46955">
    <property type="entry name" value="Putative DNA-binding domain"/>
    <property type="match status" value="1"/>
</dbReference>
<evidence type="ECO:0000256" key="4">
    <source>
        <dbReference type="ARBA" id="ARBA00023163"/>
    </source>
</evidence>
<evidence type="ECO:0000313" key="8">
    <source>
        <dbReference type="Proteomes" id="UP001432166"/>
    </source>
</evidence>
<keyword evidence="8" id="KW-1185">Reference proteome</keyword>
<dbReference type="RefSeq" id="WP_265648106.1">
    <property type="nucleotide sequence ID" value="NZ_CP108133.1"/>
</dbReference>
<dbReference type="PANTHER" id="PTHR30204">
    <property type="entry name" value="REDOX-CYCLING DRUG-SENSING TRANSCRIPTIONAL ACTIVATOR SOXR"/>
    <property type="match status" value="1"/>
</dbReference>
<sequence length="109" mass="12185">MPTLPIDDENAALYTIGQVADMLGVQLAFLRRLDEQRVIVPVRSAGGQRRYTRREIGQVAETLALIEEGVTLAGVRHVLTLRHRVAQLESDLAELRQERRVDSGRVARG</sequence>
<keyword evidence="3" id="KW-0238">DNA-binding</keyword>
<protein>
    <submittedName>
        <fullName evidence="7">MerR family transcriptional regulator</fullName>
    </submittedName>
</protein>
<feature type="coiled-coil region" evidence="5">
    <location>
        <begin position="78"/>
        <end position="105"/>
    </location>
</feature>
<dbReference type="Proteomes" id="UP001432166">
    <property type="component" value="Chromosome"/>
</dbReference>
<reference evidence="7" key="1">
    <citation type="submission" date="2022-10" db="EMBL/GenBank/DDBJ databases">
        <title>The complete genomes of actinobacterial strains from the NBC collection.</title>
        <authorList>
            <person name="Joergensen T.S."/>
            <person name="Alvarez Arevalo M."/>
            <person name="Sterndorff E.B."/>
            <person name="Faurdal D."/>
            <person name="Vuksanovic O."/>
            <person name="Mourched A.-S."/>
            <person name="Charusanti P."/>
            <person name="Shaw S."/>
            <person name="Blin K."/>
            <person name="Weber T."/>
        </authorList>
    </citation>
    <scope>NUCLEOTIDE SEQUENCE</scope>
    <source>
        <strain evidence="7">NBC_00189</strain>
    </source>
</reference>
<feature type="domain" description="HTH merR-type" evidence="6">
    <location>
        <begin position="13"/>
        <end position="81"/>
    </location>
</feature>
<dbReference type="EMBL" id="CP108133">
    <property type="protein sequence ID" value="WTP49552.1"/>
    <property type="molecule type" value="Genomic_DNA"/>
</dbReference>
<evidence type="ECO:0000259" key="6">
    <source>
        <dbReference type="PROSITE" id="PS50937"/>
    </source>
</evidence>
<gene>
    <name evidence="7" type="ORF">OG288_15335</name>
</gene>